<dbReference type="GO" id="GO:0016624">
    <property type="term" value="F:oxidoreductase activity, acting on the aldehyde or oxo group of donors, disulfide as acceptor"/>
    <property type="evidence" value="ECO:0007669"/>
    <property type="project" value="InterPro"/>
</dbReference>
<dbReference type="PANTHER" id="PTHR43380">
    <property type="entry name" value="2-OXOISOVALERATE DEHYDROGENASE SUBUNIT ALPHA, MITOCHONDRIAL"/>
    <property type="match status" value="1"/>
</dbReference>
<protein>
    <recommendedName>
        <fullName evidence="2">Dehydrogenase E1 component domain-containing protein</fullName>
    </recommendedName>
</protein>
<sequence length="333" mass="36053">MARPSDDQLRSILEDMVTARVQARRLWNLQRQGQVGTVAPIDGHEAAIVGAVHALDPEHDWVVPQYREPLALRRYGPEILDSYLLYNLGHPAGGHIPDPIRVLPPQISLGTQIPHAVGIAWGMTLQDEPGIVLVFFGDGSSSEGDFYEAGNLAGVIKAPVVLLCLNNQWAISTPVHLQTAAESFAAKAEAFGMPGILVDGNDAAAVYDAVEEAKARALANRGPTLIEASLYRLGPHTTADDPTRYVPADDLAAALRDDPLELLRTELRDRGLWDDDTHAATEATALARFDEAFEVAKTAPLEPDAVLDHCYSTDTQRLARQRTELLDRSPGGG</sequence>
<accession>A0A381XL58</accession>
<organism evidence="3">
    <name type="scientific">marine metagenome</name>
    <dbReference type="NCBI Taxonomy" id="408172"/>
    <lineage>
        <taxon>unclassified sequences</taxon>
        <taxon>metagenomes</taxon>
        <taxon>ecological metagenomes</taxon>
    </lineage>
</organism>
<proteinExistence type="predicted"/>
<gene>
    <name evidence="3" type="ORF">METZ01_LOCUS118086</name>
</gene>
<dbReference type="InterPro" id="IPR029061">
    <property type="entry name" value="THDP-binding"/>
</dbReference>
<reference evidence="3" key="1">
    <citation type="submission" date="2018-05" db="EMBL/GenBank/DDBJ databases">
        <authorList>
            <person name="Lanie J.A."/>
            <person name="Ng W.-L."/>
            <person name="Kazmierczak K.M."/>
            <person name="Andrzejewski T.M."/>
            <person name="Davidsen T.M."/>
            <person name="Wayne K.J."/>
            <person name="Tettelin H."/>
            <person name="Glass J.I."/>
            <person name="Rusch D."/>
            <person name="Podicherti R."/>
            <person name="Tsui H.-C.T."/>
            <person name="Winkler M.E."/>
        </authorList>
    </citation>
    <scope>NUCLEOTIDE SEQUENCE</scope>
</reference>
<evidence type="ECO:0000259" key="2">
    <source>
        <dbReference type="Pfam" id="PF00676"/>
    </source>
</evidence>
<evidence type="ECO:0000313" key="3">
    <source>
        <dbReference type="EMBL" id="SVA65232.1"/>
    </source>
</evidence>
<dbReference type="AlphaFoldDB" id="A0A381XL58"/>
<dbReference type="SUPFAM" id="SSF52518">
    <property type="entry name" value="Thiamin diphosphate-binding fold (THDP-binding)"/>
    <property type="match status" value="1"/>
</dbReference>
<dbReference type="CDD" id="cd02000">
    <property type="entry name" value="TPP_E1_PDC_ADC_BCADC"/>
    <property type="match status" value="1"/>
</dbReference>
<dbReference type="PANTHER" id="PTHR43380:SF1">
    <property type="entry name" value="2-OXOISOVALERATE DEHYDROGENASE SUBUNIT ALPHA, MITOCHONDRIAL"/>
    <property type="match status" value="1"/>
</dbReference>
<dbReference type="EMBL" id="UINC01015504">
    <property type="protein sequence ID" value="SVA65232.1"/>
    <property type="molecule type" value="Genomic_DNA"/>
</dbReference>
<evidence type="ECO:0000256" key="1">
    <source>
        <dbReference type="ARBA" id="ARBA00023002"/>
    </source>
</evidence>
<name>A0A381XL58_9ZZZZ</name>
<dbReference type="InterPro" id="IPR001017">
    <property type="entry name" value="DH_E1"/>
</dbReference>
<keyword evidence="1" id="KW-0560">Oxidoreductase</keyword>
<dbReference type="InterPro" id="IPR050771">
    <property type="entry name" value="Alpha-ketoacid_DH_E1_comp"/>
</dbReference>
<dbReference type="Gene3D" id="3.40.50.970">
    <property type="match status" value="1"/>
</dbReference>
<dbReference type="Pfam" id="PF00676">
    <property type="entry name" value="E1_dh"/>
    <property type="match status" value="1"/>
</dbReference>
<feature type="domain" description="Dehydrogenase E1 component" evidence="2">
    <location>
        <begin position="16"/>
        <end position="300"/>
    </location>
</feature>
<dbReference type="GO" id="GO:0009083">
    <property type="term" value="P:branched-chain amino acid catabolic process"/>
    <property type="evidence" value="ECO:0007669"/>
    <property type="project" value="TreeGrafter"/>
</dbReference>